<keyword evidence="7" id="KW-0418">Kinase</keyword>
<dbReference type="NCBIfam" id="TIGR00229">
    <property type="entry name" value="sensory_box"/>
    <property type="match status" value="1"/>
</dbReference>
<feature type="domain" description="Histidine kinase" evidence="11">
    <location>
        <begin position="315"/>
        <end position="503"/>
    </location>
</feature>
<keyword evidence="10" id="KW-0812">Transmembrane</keyword>
<dbReference type="SMART" id="SM00091">
    <property type="entry name" value="PAS"/>
    <property type="match status" value="1"/>
</dbReference>
<comment type="catalytic activity">
    <reaction evidence="1">
        <text>ATP + protein L-histidine = ADP + protein N-phospho-L-histidine.</text>
        <dbReference type="EC" id="2.7.13.3"/>
    </reaction>
</comment>
<proteinExistence type="predicted"/>
<comment type="subcellular location">
    <subcellularLocation>
        <location evidence="2">Membrane</location>
    </subcellularLocation>
</comment>
<dbReference type="PROSITE" id="PS50113">
    <property type="entry name" value="PAC"/>
    <property type="match status" value="1"/>
</dbReference>
<dbReference type="SUPFAM" id="SSF55785">
    <property type="entry name" value="PYP-like sensor domain (PAS domain)"/>
    <property type="match status" value="1"/>
</dbReference>
<dbReference type="KEGG" id="srm:SRM_01643"/>
<keyword evidence="4" id="KW-0597">Phosphoprotein</keyword>
<dbReference type="SMART" id="SM00387">
    <property type="entry name" value="HATPase_c"/>
    <property type="match status" value="1"/>
</dbReference>
<evidence type="ECO:0000256" key="8">
    <source>
        <dbReference type="ARBA" id="ARBA00022840"/>
    </source>
</evidence>
<feature type="domain" description="PAS" evidence="12">
    <location>
        <begin position="190"/>
        <end position="261"/>
    </location>
</feature>
<keyword evidence="10" id="KW-1133">Transmembrane helix</keyword>
<dbReference type="InterPro" id="IPR011495">
    <property type="entry name" value="Sig_transdc_His_kin_sub2_dim/P"/>
</dbReference>
<dbReference type="SMART" id="SM00304">
    <property type="entry name" value="HAMP"/>
    <property type="match status" value="1"/>
</dbReference>
<dbReference type="GO" id="GO:0004673">
    <property type="term" value="F:protein histidine kinase activity"/>
    <property type="evidence" value="ECO:0007669"/>
    <property type="project" value="UniProtKB-EC"/>
</dbReference>
<evidence type="ECO:0000259" key="12">
    <source>
        <dbReference type="PROSITE" id="PS50112"/>
    </source>
</evidence>
<reference evidence="16" key="2">
    <citation type="submission" date="2010-04" db="EMBL/GenBank/DDBJ databases">
        <title>Genome sequence of Salinibacter ruber M8.</title>
        <authorList>
            <consortium name="Genoscope"/>
        </authorList>
    </citation>
    <scope>NUCLEOTIDE SEQUENCE [LARGE SCALE GENOMIC DNA]</scope>
    <source>
        <strain evidence="16">M8</strain>
    </source>
</reference>
<dbReference type="Gene3D" id="6.10.340.10">
    <property type="match status" value="1"/>
</dbReference>
<evidence type="ECO:0000256" key="9">
    <source>
        <dbReference type="ARBA" id="ARBA00023026"/>
    </source>
</evidence>
<name>D5H959_SALRM</name>
<dbReference type="PROSITE" id="PS50109">
    <property type="entry name" value="HIS_KIN"/>
    <property type="match status" value="1"/>
</dbReference>
<evidence type="ECO:0000259" key="14">
    <source>
        <dbReference type="PROSITE" id="PS50885"/>
    </source>
</evidence>
<dbReference type="InterPro" id="IPR003594">
    <property type="entry name" value="HATPase_dom"/>
</dbReference>
<evidence type="ECO:0000256" key="7">
    <source>
        <dbReference type="ARBA" id="ARBA00022777"/>
    </source>
</evidence>
<feature type="domain" description="HAMP" evidence="14">
    <location>
        <begin position="137"/>
        <end position="189"/>
    </location>
</feature>
<dbReference type="InterPro" id="IPR013656">
    <property type="entry name" value="PAS_4"/>
</dbReference>
<feature type="transmembrane region" description="Helical" evidence="10">
    <location>
        <begin position="112"/>
        <end position="136"/>
    </location>
</feature>
<dbReference type="PANTHER" id="PTHR41523">
    <property type="entry name" value="TWO-COMPONENT SYSTEM SENSOR PROTEIN"/>
    <property type="match status" value="1"/>
</dbReference>
<dbReference type="InterPro" id="IPR000700">
    <property type="entry name" value="PAS-assoc_C"/>
</dbReference>
<gene>
    <name evidence="15" type="ordered locus">SRM_01643</name>
</gene>
<dbReference type="InterPro" id="IPR003660">
    <property type="entry name" value="HAMP_dom"/>
</dbReference>
<dbReference type="Gene3D" id="3.30.565.10">
    <property type="entry name" value="Histidine kinase-like ATPase, C-terminal domain"/>
    <property type="match status" value="1"/>
</dbReference>
<evidence type="ECO:0000256" key="10">
    <source>
        <dbReference type="SAM" id="Phobius"/>
    </source>
</evidence>
<dbReference type="EMBL" id="FP565814">
    <property type="protein sequence ID" value="CBH24564.1"/>
    <property type="molecule type" value="Genomic_DNA"/>
</dbReference>
<dbReference type="InterPro" id="IPR036890">
    <property type="entry name" value="HATPase_C_sf"/>
</dbReference>
<evidence type="ECO:0000256" key="4">
    <source>
        <dbReference type="ARBA" id="ARBA00022553"/>
    </source>
</evidence>
<organism evidence="15 16">
    <name type="scientific">Salinibacter ruber (strain M8)</name>
    <dbReference type="NCBI Taxonomy" id="761659"/>
    <lineage>
        <taxon>Bacteria</taxon>
        <taxon>Pseudomonadati</taxon>
        <taxon>Rhodothermota</taxon>
        <taxon>Rhodothermia</taxon>
        <taxon>Rhodothermales</taxon>
        <taxon>Salinibacteraceae</taxon>
        <taxon>Salinibacter</taxon>
    </lineage>
</organism>
<dbReference type="Pfam" id="PF00672">
    <property type="entry name" value="HAMP"/>
    <property type="match status" value="1"/>
</dbReference>
<dbReference type="EC" id="2.7.13.3" evidence="3"/>
<evidence type="ECO:0000256" key="2">
    <source>
        <dbReference type="ARBA" id="ARBA00004370"/>
    </source>
</evidence>
<keyword evidence="5" id="KW-0808">Transferase</keyword>
<dbReference type="CDD" id="cd06225">
    <property type="entry name" value="HAMP"/>
    <property type="match status" value="1"/>
</dbReference>
<dbReference type="InterPro" id="IPR000014">
    <property type="entry name" value="PAS"/>
</dbReference>
<feature type="transmembrane region" description="Helical" evidence="10">
    <location>
        <begin position="67"/>
        <end position="92"/>
    </location>
</feature>
<dbReference type="PROSITE" id="PS50112">
    <property type="entry name" value="PAS"/>
    <property type="match status" value="1"/>
</dbReference>
<keyword evidence="8" id="KW-0067">ATP-binding</keyword>
<dbReference type="PROSITE" id="PS50885">
    <property type="entry name" value="HAMP"/>
    <property type="match status" value="1"/>
</dbReference>
<keyword evidence="9" id="KW-0843">Virulence</keyword>
<dbReference type="PANTHER" id="PTHR41523:SF8">
    <property type="entry name" value="ETHYLENE RESPONSE SENSOR PROTEIN"/>
    <property type="match status" value="1"/>
</dbReference>
<dbReference type="InterPro" id="IPR035965">
    <property type="entry name" value="PAS-like_dom_sf"/>
</dbReference>
<dbReference type="Pfam" id="PF07568">
    <property type="entry name" value="HisKA_2"/>
    <property type="match status" value="1"/>
</dbReference>
<dbReference type="Gene3D" id="3.30.450.20">
    <property type="entry name" value="PAS domain"/>
    <property type="match status" value="1"/>
</dbReference>
<dbReference type="GO" id="GO:0005524">
    <property type="term" value="F:ATP binding"/>
    <property type="evidence" value="ECO:0007669"/>
    <property type="project" value="UniProtKB-KW"/>
</dbReference>
<dbReference type="Pfam" id="PF08448">
    <property type="entry name" value="PAS_4"/>
    <property type="match status" value="1"/>
</dbReference>
<dbReference type="CDD" id="cd00130">
    <property type="entry name" value="PAS"/>
    <property type="match status" value="1"/>
</dbReference>
<dbReference type="GO" id="GO:0016020">
    <property type="term" value="C:membrane"/>
    <property type="evidence" value="ECO:0007669"/>
    <property type="project" value="UniProtKB-SubCell"/>
</dbReference>
<evidence type="ECO:0000256" key="6">
    <source>
        <dbReference type="ARBA" id="ARBA00022741"/>
    </source>
</evidence>
<keyword evidence="6" id="KW-0547">Nucleotide-binding</keyword>
<evidence type="ECO:0000256" key="5">
    <source>
        <dbReference type="ARBA" id="ARBA00022679"/>
    </source>
</evidence>
<dbReference type="SUPFAM" id="SSF55874">
    <property type="entry name" value="ATPase domain of HSP90 chaperone/DNA topoisomerase II/histidine kinase"/>
    <property type="match status" value="1"/>
</dbReference>
<dbReference type="InterPro" id="IPR005467">
    <property type="entry name" value="His_kinase_dom"/>
</dbReference>
<dbReference type="SUPFAM" id="SSF158472">
    <property type="entry name" value="HAMP domain-like"/>
    <property type="match status" value="1"/>
</dbReference>
<accession>D5H959</accession>
<keyword evidence="10" id="KW-0472">Membrane</keyword>
<evidence type="ECO:0000259" key="11">
    <source>
        <dbReference type="PROSITE" id="PS50109"/>
    </source>
</evidence>
<evidence type="ECO:0000256" key="1">
    <source>
        <dbReference type="ARBA" id="ARBA00000085"/>
    </source>
</evidence>
<dbReference type="Pfam" id="PF13581">
    <property type="entry name" value="HATPase_c_2"/>
    <property type="match status" value="1"/>
</dbReference>
<dbReference type="GO" id="GO:0007165">
    <property type="term" value="P:signal transduction"/>
    <property type="evidence" value="ECO:0007669"/>
    <property type="project" value="InterPro"/>
</dbReference>
<evidence type="ECO:0000259" key="13">
    <source>
        <dbReference type="PROSITE" id="PS50113"/>
    </source>
</evidence>
<evidence type="ECO:0000256" key="3">
    <source>
        <dbReference type="ARBA" id="ARBA00012438"/>
    </source>
</evidence>
<dbReference type="HOGENOM" id="CLU_539564_0_0_10"/>
<evidence type="ECO:0000313" key="16">
    <source>
        <dbReference type="Proteomes" id="UP000000933"/>
    </source>
</evidence>
<protein>
    <recommendedName>
        <fullName evidence="3">histidine kinase</fullName>
        <ecNumber evidence="3">2.7.13.3</ecNumber>
    </recommendedName>
</protein>
<feature type="domain" description="PAC" evidence="13">
    <location>
        <begin position="252"/>
        <end position="304"/>
    </location>
</feature>
<dbReference type="AlphaFoldDB" id="D5H959"/>
<evidence type="ECO:0000313" key="15">
    <source>
        <dbReference type="EMBL" id="CBH24564.1"/>
    </source>
</evidence>
<sequence length="505" mass="54878">MCRRRAGCVSPVCLVRHLARVYGRCVHFSCPGCRSTRMRADQLCCRLNRIVAVQSNSFPDMSLRRKILLVVFGLALGAVVTGGVAGLTLWYVRVGAAPFLAEAPQLDALLYRGLWLVGAVTGALALGAALVGRWLLVSFRQSLQVLQDAVEQVRTGRLDAQVSVNPDDELRRLAQALNRMTTTLSQQTVSRSYLQAVLDSMAELLFVVDADGRVRRANAAAAQALGRSASALRGTALGDHFDADPLASLEEETVECTLTPTDGPERPVLVSRSALERADATQGTLVCVAQDISERKAAEEKLRRSLEEKEVLLREIHHRVKNNLQVISSLLNAQARDVESPAVEDRFTETQDRIRSMASIHEQLYQTDDLSRIEFDAYLEGLLDDLFRSHRTAHIDRTLEADAQPLSVDQAIPAGLIVNELVTNALEHAFPQGRSGTVAVTFHADEGTARLTVADDGRGADGLGGNGSLGLRLVRGLTRQLRGTFSTDLDDGVTVTIAFPTNPSS</sequence>
<reference evidence="15 16" key="1">
    <citation type="journal article" date="2010" name="ISME J.">
        <title>Fine-scale evolution: genomic, phenotypic and ecological differentiation in two coexisting Salinibacter ruber strains.</title>
        <authorList>
            <person name="Pena A."/>
            <person name="Teeling H."/>
            <person name="Huerta-Cepas J."/>
            <person name="Santos F."/>
            <person name="Yarza P."/>
            <person name="Brito-Echeverria J."/>
            <person name="Lucio M."/>
            <person name="Schmitt-Kopplin P."/>
            <person name="Meseguer I."/>
            <person name="Schenowitz C."/>
            <person name="Dossat C."/>
            <person name="Barbe V."/>
            <person name="Dopazo J."/>
            <person name="Rossello-Mora R."/>
            <person name="Schuler M."/>
            <person name="Glockner F.O."/>
            <person name="Amann R."/>
            <person name="Gabaldon T."/>
            <person name="Anton J."/>
        </authorList>
    </citation>
    <scope>NUCLEOTIDE SEQUENCE [LARGE SCALE GENOMIC DNA]</scope>
    <source>
        <strain evidence="15 16">M8</strain>
    </source>
</reference>
<dbReference type="Proteomes" id="UP000000933">
    <property type="component" value="Chromosome"/>
</dbReference>